<name>A0A6G0SZW3_APHGL</name>
<keyword evidence="3" id="KW-1185">Reference proteome</keyword>
<dbReference type="Proteomes" id="UP000475862">
    <property type="component" value="Unassembled WGS sequence"/>
</dbReference>
<feature type="domain" description="DUF4371" evidence="1">
    <location>
        <begin position="209"/>
        <end position="414"/>
    </location>
</feature>
<proteinExistence type="predicted"/>
<gene>
    <name evidence="2" type="ORF">AGLY_016388</name>
</gene>
<dbReference type="InterPro" id="IPR025398">
    <property type="entry name" value="DUF4371"/>
</dbReference>
<reference evidence="2 3" key="1">
    <citation type="submission" date="2019-08" db="EMBL/GenBank/DDBJ databases">
        <title>The genome of the soybean aphid Biotype 1, its phylome, world population structure and adaptation to the North American continent.</title>
        <authorList>
            <person name="Giordano R."/>
            <person name="Donthu R.K."/>
            <person name="Hernandez A.G."/>
            <person name="Wright C.L."/>
            <person name="Zimin A.V."/>
        </authorList>
    </citation>
    <scope>NUCLEOTIDE SEQUENCE [LARGE SCALE GENOMIC DNA]</scope>
    <source>
        <tissue evidence="2">Whole aphids</tissue>
    </source>
</reference>
<dbReference type="Pfam" id="PF14291">
    <property type="entry name" value="DUF4371"/>
    <property type="match status" value="1"/>
</dbReference>
<organism evidence="2 3">
    <name type="scientific">Aphis glycines</name>
    <name type="common">Soybean aphid</name>
    <dbReference type="NCBI Taxonomy" id="307491"/>
    <lineage>
        <taxon>Eukaryota</taxon>
        <taxon>Metazoa</taxon>
        <taxon>Ecdysozoa</taxon>
        <taxon>Arthropoda</taxon>
        <taxon>Hexapoda</taxon>
        <taxon>Insecta</taxon>
        <taxon>Pterygota</taxon>
        <taxon>Neoptera</taxon>
        <taxon>Paraneoptera</taxon>
        <taxon>Hemiptera</taxon>
        <taxon>Sternorrhyncha</taxon>
        <taxon>Aphidomorpha</taxon>
        <taxon>Aphidoidea</taxon>
        <taxon>Aphididae</taxon>
        <taxon>Aphidini</taxon>
        <taxon>Aphis</taxon>
        <taxon>Aphis</taxon>
    </lineage>
</organism>
<evidence type="ECO:0000313" key="2">
    <source>
        <dbReference type="EMBL" id="KAE9523221.1"/>
    </source>
</evidence>
<evidence type="ECO:0000259" key="1">
    <source>
        <dbReference type="Pfam" id="PF14291"/>
    </source>
</evidence>
<evidence type="ECO:0000313" key="3">
    <source>
        <dbReference type="Proteomes" id="UP000475862"/>
    </source>
</evidence>
<dbReference type="SUPFAM" id="SSF53098">
    <property type="entry name" value="Ribonuclease H-like"/>
    <property type="match status" value="1"/>
</dbReference>
<protein>
    <recommendedName>
        <fullName evidence="1">DUF4371 domain-containing protein</fullName>
    </recommendedName>
</protein>
<accession>A0A6G0SZW3</accession>
<dbReference type="EMBL" id="VYZN01000127">
    <property type="protein sequence ID" value="KAE9523221.1"/>
    <property type="molecule type" value="Genomic_DNA"/>
</dbReference>
<sequence length="842" mass="96374">MTMKRIYKSGAAKKAERNKKALLAIQSSPHQKKISFPTLEQVQRVEIAANSTKNTKTDEILEHTSMDNNDFNENNADNMDENSNIINFIRPSRNDSIAIKNNFFSKHPIQPMTTNELPNGEVIQRKWISYCIETNCLYCSNCMAYGKPVNVEEKESKFISGYESDIKLQKCLYRDIVRHENSIFHQNSSCTAVRFQLNKDIECIINRDVMAKRSQEVHNRRQVLERLIDIVIFIGRQGIPYRGKHEAANSLKNIEVNHGNFLELVMLISKYDTILNQHAKMSITLSEKAKSKKGRGSLITFMSKNFINNNIIIPIGAAIQGTIVKEIKECIKFSIMIDSTQDVSVMDQLAIYVRYIFNGVVQERLLSLVVCHNSSGIGLFNLLKEEIKKLGLMLNDIVACSFDGAANMKGIYNGLQAHLKSVNPNIVYTHCMGHVLNLVMSECSTDINLAEDLFGLVEQSAIPTNEWKLGHLLLVLQKIGATRWWNKDKALSSVMDLQLNIVEIDKEVDNAKFTTLLTFLTTVCHGNFNSQSKFIAKSLITTTPVSIYLQTKTINYLQAWNMIAALKKEIEKKRNDEYVLNLYKKCQHFCKKINNHFCEEDLINIEEDFPIKHISKKKKLSGEKCYDESRIISPYNKFKYDTFLIIDTIQNSIETRFMKNENLLKDMNWLDPRSFAVFNNIELLSVSALSTLSKISGLNHEIILTELKQFSNQYENFIPQIPIVNQKINASDEDNDVISKSVNCNKCNKCIHCAFLIVRELSCQSNLFVIYKFALLLPSTQTTCERVFSKLKCIKTKLRSTLHQNHLTPLMLMAIEKNIAIDTQQLIEKIAYSSQELKKLLI</sequence>
<dbReference type="PANTHER" id="PTHR45749">
    <property type="match status" value="1"/>
</dbReference>
<dbReference type="InterPro" id="IPR012337">
    <property type="entry name" value="RNaseH-like_sf"/>
</dbReference>
<comment type="caution">
    <text evidence="2">The sequence shown here is derived from an EMBL/GenBank/DDBJ whole genome shotgun (WGS) entry which is preliminary data.</text>
</comment>
<dbReference type="OrthoDB" id="6624196at2759"/>
<dbReference type="PANTHER" id="PTHR45749:SF21">
    <property type="entry name" value="DUF4371 DOMAIN-CONTAINING PROTEIN"/>
    <property type="match status" value="1"/>
</dbReference>
<dbReference type="AlphaFoldDB" id="A0A6G0SZW3"/>